<proteinExistence type="predicted"/>
<keyword evidence="1" id="KW-0812">Transmembrane</keyword>
<name>A0A8J5KZQ3_ZINOF</name>
<sequence length="134" mass="15196">MLKCSSEILDYYKILEVDYDATEDAIRSNFIRLALFVFAFMLVYCFLPMNFFLTVLSDPVKRREYDEKGVLVIQDFNAILSGANDTVLLEKEGGSQEIDMVDPCFVVGLAEGSSFLLRHQCMYGALCTFSVEGR</sequence>
<evidence type="ECO:0000313" key="4">
    <source>
        <dbReference type="Proteomes" id="UP000734854"/>
    </source>
</evidence>
<protein>
    <recommendedName>
        <fullName evidence="2">J domain-containing protein</fullName>
    </recommendedName>
</protein>
<evidence type="ECO:0000256" key="1">
    <source>
        <dbReference type="SAM" id="Phobius"/>
    </source>
</evidence>
<feature type="domain" description="J" evidence="2">
    <location>
        <begin position="10"/>
        <end position="69"/>
    </location>
</feature>
<dbReference type="SUPFAM" id="SSF46565">
    <property type="entry name" value="Chaperone J-domain"/>
    <property type="match status" value="1"/>
</dbReference>
<comment type="caution">
    <text evidence="3">The sequence shown here is derived from an EMBL/GenBank/DDBJ whole genome shotgun (WGS) entry which is preliminary data.</text>
</comment>
<dbReference type="InterPro" id="IPR001623">
    <property type="entry name" value="DnaJ_domain"/>
</dbReference>
<evidence type="ECO:0000313" key="3">
    <source>
        <dbReference type="EMBL" id="KAG6495866.1"/>
    </source>
</evidence>
<dbReference type="AlphaFoldDB" id="A0A8J5KZQ3"/>
<accession>A0A8J5KZQ3</accession>
<organism evidence="3 4">
    <name type="scientific">Zingiber officinale</name>
    <name type="common">Ginger</name>
    <name type="synonym">Amomum zingiber</name>
    <dbReference type="NCBI Taxonomy" id="94328"/>
    <lineage>
        <taxon>Eukaryota</taxon>
        <taxon>Viridiplantae</taxon>
        <taxon>Streptophyta</taxon>
        <taxon>Embryophyta</taxon>
        <taxon>Tracheophyta</taxon>
        <taxon>Spermatophyta</taxon>
        <taxon>Magnoliopsida</taxon>
        <taxon>Liliopsida</taxon>
        <taxon>Zingiberales</taxon>
        <taxon>Zingiberaceae</taxon>
        <taxon>Zingiber</taxon>
    </lineage>
</organism>
<dbReference type="CDD" id="cd06257">
    <property type="entry name" value="DnaJ"/>
    <property type="match status" value="1"/>
</dbReference>
<dbReference type="PROSITE" id="PS50076">
    <property type="entry name" value="DNAJ_2"/>
    <property type="match status" value="1"/>
</dbReference>
<dbReference type="InterPro" id="IPR036869">
    <property type="entry name" value="J_dom_sf"/>
</dbReference>
<keyword evidence="1" id="KW-0472">Membrane</keyword>
<evidence type="ECO:0000259" key="2">
    <source>
        <dbReference type="PROSITE" id="PS50076"/>
    </source>
</evidence>
<keyword evidence="4" id="KW-1185">Reference proteome</keyword>
<dbReference type="EMBL" id="JACMSC010000012">
    <property type="protein sequence ID" value="KAG6495866.1"/>
    <property type="molecule type" value="Genomic_DNA"/>
</dbReference>
<keyword evidence="1" id="KW-1133">Transmembrane helix</keyword>
<dbReference type="GO" id="GO:0005634">
    <property type="term" value="C:nucleus"/>
    <property type="evidence" value="ECO:0007669"/>
    <property type="project" value="TreeGrafter"/>
</dbReference>
<dbReference type="PANTHER" id="PTHR45504">
    <property type="entry name" value="CHAPERONE DNAJ-DOMAIN SUPERFAMILY PROTEIN"/>
    <property type="match status" value="1"/>
</dbReference>
<gene>
    <name evidence="3" type="ORF">ZIOFF_043696</name>
</gene>
<dbReference type="Proteomes" id="UP000734854">
    <property type="component" value="Unassembled WGS sequence"/>
</dbReference>
<feature type="transmembrane region" description="Helical" evidence="1">
    <location>
        <begin position="30"/>
        <end position="53"/>
    </location>
</feature>
<reference evidence="3 4" key="1">
    <citation type="submission" date="2020-08" db="EMBL/GenBank/DDBJ databases">
        <title>Plant Genome Project.</title>
        <authorList>
            <person name="Zhang R.-G."/>
        </authorList>
    </citation>
    <scope>NUCLEOTIDE SEQUENCE [LARGE SCALE GENOMIC DNA]</scope>
    <source>
        <tissue evidence="3">Rhizome</tissue>
    </source>
</reference>
<dbReference type="PANTHER" id="PTHR45504:SF3">
    <property type="entry name" value="CHAPERONE DNAJ-DOMAIN SUPERFAMILY PROTEIN"/>
    <property type="match status" value="1"/>
</dbReference>
<dbReference type="GO" id="GO:0005783">
    <property type="term" value="C:endoplasmic reticulum"/>
    <property type="evidence" value="ECO:0007669"/>
    <property type="project" value="UniProtKB-ARBA"/>
</dbReference>